<reference evidence="1" key="1">
    <citation type="submission" date="2023-02" db="EMBL/GenBank/DDBJ databases">
        <title>A novel hydrolase synthesized by Rhodococcus erythropolis HQ is responsible for the detoxification of Zearalenone.</title>
        <authorList>
            <person name="Hu J."/>
            <person name="Xu J."/>
        </authorList>
    </citation>
    <scope>NUCLEOTIDE SEQUENCE</scope>
    <source>
        <strain evidence="1">HQ</strain>
    </source>
</reference>
<comment type="caution">
    <text evidence="1">The sequence shown here is derived from an EMBL/GenBank/DDBJ whole genome shotgun (WGS) entry which is preliminary data.</text>
</comment>
<evidence type="ECO:0000313" key="2">
    <source>
        <dbReference type="Proteomes" id="UP001217325"/>
    </source>
</evidence>
<evidence type="ECO:0008006" key="3">
    <source>
        <dbReference type="Google" id="ProtNLM"/>
    </source>
</evidence>
<protein>
    <recommendedName>
        <fullName evidence="3">HK97 gp10 family phage protein</fullName>
    </recommendedName>
</protein>
<gene>
    <name evidence="1" type="ORF">PXH69_21500</name>
</gene>
<dbReference type="RefSeq" id="WP_275232121.1">
    <property type="nucleotide sequence ID" value="NZ_JARDXE010000014.1"/>
</dbReference>
<organism evidence="1 2">
    <name type="scientific">Rhodococcus qingshengii</name>
    <dbReference type="NCBI Taxonomy" id="334542"/>
    <lineage>
        <taxon>Bacteria</taxon>
        <taxon>Bacillati</taxon>
        <taxon>Actinomycetota</taxon>
        <taxon>Actinomycetes</taxon>
        <taxon>Mycobacteriales</taxon>
        <taxon>Nocardiaceae</taxon>
        <taxon>Rhodococcus</taxon>
        <taxon>Rhodococcus erythropolis group</taxon>
    </lineage>
</organism>
<evidence type="ECO:0000313" key="1">
    <source>
        <dbReference type="EMBL" id="MDE8647553.1"/>
    </source>
</evidence>
<name>A0AAW6LK40_RHOSG</name>
<proteinExistence type="predicted"/>
<dbReference type="AlphaFoldDB" id="A0AAW6LK40"/>
<dbReference type="Proteomes" id="UP001217325">
    <property type="component" value="Unassembled WGS sequence"/>
</dbReference>
<dbReference type="EMBL" id="JARDXE010000014">
    <property type="protein sequence ID" value="MDE8647553.1"/>
    <property type="molecule type" value="Genomic_DNA"/>
</dbReference>
<sequence length="104" mass="11094">MSSATREQDLLDIVAAAHRARAAGAVEQSEQDDHGNTIVSYAHADGTVFLEKQAVIGGWNIVHLAEDGGYRSTTRGPFGEDPATDSWIDTAWAEVTRILTAAAL</sequence>
<accession>A0AAW6LK40</accession>